<accession>A0ABU1RT53</accession>
<evidence type="ECO:0000313" key="2">
    <source>
        <dbReference type="Proteomes" id="UP001254759"/>
    </source>
</evidence>
<dbReference type="Proteomes" id="UP001254759">
    <property type="component" value="Unassembled WGS sequence"/>
</dbReference>
<dbReference type="EMBL" id="JAVDTT010000002">
    <property type="protein sequence ID" value="MDR6841294.1"/>
    <property type="molecule type" value="Genomic_DNA"/>
</dbReference>
<organism evidence="1 2">
    <name type="scientific">Pseudoxanthomonas sacheonensis</name>
    <dbReference type="NCBI Taxonomy" id="443615"/>
    <lineage>
        <taxon>Bacteria</taxon>
        <taxon>Pseudomonadati</taxon>
        <taxon>Pseudomonadota</taxon>
        <taxon>Gammaproteobacteria</taxon>
        <taxon>Lysobacterales</taxon>
        <taxon>Lysobacteraceae</taxon>
        <taxon>Pseudoxanthomonas</taxon>
    </lineage>
</organism>
<evidence type="ECO:0008006" key="3">
    <source>
        <dbReference type="Google" id="ProtNLM"/>
    </source>
</evidence>
<comment type="caution">
    <text evidence="1">The sequence shown here is derived from an EMBL/GenBank/DDBJ whole genome shotgun (WGS) entry which is preliminary data.</text>
</comment>
<name>A0ABU1RT53_9GAMM</name>
<dbReference type="PROSITE" id="PS51257">
    <property type="entry name" value="PROKAR_LIPOPROTEIN"/>
    <property type="match status" value="1"/>
</dbReference>
<keyword evidence="2" id="KW-1185">Reference proteome</keyword>
<proteinExistence type="predicted"/>
<reference evidence="1 2" key="1">
    <citation type="submission" date="2023-07" db="EMBL/GenBank/DDBJ databases">
        <title>Sorghum-associated microbial communities from plants grown in Nebraska, USA.</title>
        <authorList>
            <person name="Schachtman D."/>
        </authorList>
    </citation>
    <scope>NUCLEOTIDE SEQUENCE [LARGE SCALE GENOMIC DNA]</scope>
    <source>
        <strain evidence="1 2">BE107</strain>
    </source>
</reference>
<gene>
    <name evidence="1" type="ORF">J2W94_001579</name>
</gene>
<dbReference type="RefSeq" id="WP_310091919.1">
    <property type="nucleotide sequence ID" value="NZ_JAVDTT010000002.1"/>
</dbReference>
<sequence>MRMIATASLLLGMAGALSGCDREVPAPAIAPTPKPSPELVDELARDPERLKELRRLCVEERDQVEEELCAASALAARKVFMGESKPRFMPIPMFPRNPPP</sequence>
<protein>
    <recommendedName>
        <fullName evidence="3">Entry exclusion lipoprotein TrbK</fullName>
    </recommendedName>
</protein>
<evidence type="ECO:0000313" key="1">
    <source>
        <dbReference type="EMBL" id="MDR6841294.1"/>
    </source>
</evidence>